<feature type="domain" description="CENP-V/GFA" evidence="5">
    <location>
        <begin position="4"/>
        <end position="114"/>
    </location>
</feature>
<dbReference type="PROSITE" id="PS51891">
    <property type="entry name" value="CENP_V_GFA"/>
    <property type="match status" value="1"/>
</dbReference>
<dbReference type="OrthoDB" id="4188830at2"/>
<evidence type="ECO:0000256" key="1">
    <source>
        <dbReference type="ARBA" id="ARBA00005495"/>
    </source>
</evidence>
<keyword evidence="3" id="KW-0862">Zinc</keyword>
<accession>A0A148KMX0</accession>
<reference evidence="7" key="1">
    <citation type="submission" date="2016-02" db="EMBL/GenBank/DDBJ databases">
        <authorList>
            <person name="Schultz-Johansen M."/>
            <person name="Glaring M.A."/>
            <person name="Bech P.K."/>
            <person name="Stougaard P."/>
        </authorList>
    </citation>
    <scope>NUCLEOTIDE SEQUENCE [LARGE SCALE GENOMIC DNA]</scope>
    <source>
        <strain evidence="7">S66</strain>
    </source>
</reference>
<keyword evidence="7" id="KW-1185">Reference proteome</keyword>
<dbReference type="EMBL" id="LSNE01000010">
    <property type="protein sequence ID" value="KXI27588.1"/>
    <property type="molecule type" value="Genomic_DNA"/>
</dbReference>
<proteinExistence type="inferred from homology"/>
<protein>
    <submittedName>
        <fullName evidence="6">Aldehyde-activating protein</fullName>
    </submittedName>
</protein>
<dbReference type="PANTHER" id="PTHR33337:SF40">
    <property type="entry name" value="CENP-V_GFA DOMAIN-CONTAINING PROTEIN-RELATED"/>
    <property type="match status" value="1"/>
</dbReference>
<dbReference type="GO" id="GO:0046872">
    <property type="term" value="F:metal ion binding"/>
    <property type="evidence" value="ECO:0007669"/>
    <property type="project" value="UniProtKB-KW"/>
</dbReference>
<comment type="similarity">
    <text evidence="1">Belongs to the Gfa family.</text>
</comment>
<evidence type="ECO:0000256" key="4">
    <source>
        <dbReference type="ARBA" id="ARBA00023239"/>
    </source>
</evidence>
<evidence type="ECO:0000313" key="7">
    <source>
        <dbReference type="Proteomes" id="UP000070299"/>
    </source>
</evidence>
<comment type="caution">
    <text evidence="6">The sequence shown here is derived from an EMBL/GenBank/DDBJ whole genome shotgun (WGS) entry which is preliminary data.</text>
</comment>
<dbReference type="Pfam" id="PF04828">
    <property type="entry name" value="GFA"/>
    <property type="match status" value="1"/>
</dbReference>
<evidence type="ECO:0000259" key="5">
    <source>
        <dbReference type="PROSITE" id="PS51891"/>
    </source>
</evidence>
<dbReference type="Gene3D" id="3.90.1590.10">
    <property type="entry name" value="glutathione-dependent formaldehyde- activating enzyme (gfa)"/>
    <property type="match status" value="1"/>
</dbReference>
<organism evidence="6 7">
    <name type="scientific">Paraglaciecola hydrolytica</name>
    <dbReference type="NCBI Taxonomy" id="1799789"/>
    <lineage>
        <taxon>Bacteria</taxon>
        <taxon>Pseudomonadati</taxon>
        <taxon>Pseudomonadota</taxon>
        <taxon>Gammaproteobacteria</taxon>
        <taxon>Alteromonadales</taxon>
        <taxon>Alteromonadaceae</taxon>
        <taxon>Paraglaciecola</taxon>
    </lineage>
</organism>
<evidence type="ECO:0000313" key="6">
    <source>
        <dbReference type="EMBL" id="KXI27588.1"/>
    </source>
</evidence>
<gene>
    <name evidence="6" type="ORF">AX660_01135</name>
</gene>
<dbReference type="AlphaFoldDB" id="A0A148KMX0"/>
<dbReference type="InterPro" id="IPR011057">
    <property type="entry name" value="Mss4-like_sf"/>
</dbReference>
<evidence type="ECO:0000256" key="2">
    <source>
        <dbReference type="ARBA" id="ARBA00022723"/>
    </source>
</evidence>
<keyword evidence="4" id="KW-0456">Lyase</keyword>
<dbReference type="Proteomes" id="UP000070299">
    <property type="component" value="Unassembled WGS sequence"/>
</dbReference>
<dbReference type="PANTHER" id="PTHR33337">
    <property type="entry name" value="GFA DOMAIN-CONTAINING PROTEIN"/>
    <property type="match status" value="1"/>
</dbReference>
<dbReference type="GO" id="GO:0016846">
    <property type="term" value="F:carbon-sulfur lyase activity"/>
    <property type="evidence" value="ECO:0007669"/>
    <property type="project" value="InterPro"/>
</dbReference>
<dbReference type="InterPro" id="IPR006913">
    <property type="entry name" value="CENP-V/GFA"/>
</dbReference>
<dbReference type="STRING" id="1799789.AX660_01135"/>
<dbReference type="SUPFAM" id="SSF51316">
    <property type="entry name" value="Mss4-like"/>
    <property type="match status" value="1"/>
</dbReference>
<name>A0A148KMX0_9ALTE</name>
<dbReference type="RefSeq" id="WP_068380231.1">
    <property type="nucleotide sequence ID" value="NZ_LSNE01000010.1"/>
</dbReference>
<keyword evidence="2" id="KW-0479">Metal-binding</keyword>
<sequence length="138" mass="15592">MIQSTASCLCSRVKITANNINPQFSVCHCETCRTWAGGPFFGLQCGTDVVIEGSDKVKEYDSSSWATRGFCSECGTHLFYKFKTTGEYNMPVGLFKNLPDLTMDMQYFSDQRPDYYCFTNQSKHLSQAEIMAYFASIT</sequence>
<evidence type="ECO:0000256" key="3">
    <source>
        <dbReference type="ARBA" id="ARBA00022833"/>
    </source>
</evidence>